<feature type="domain" description="ABC transmembrane type-1" evidence="9">
    <location>
        <begin position="22"/>
        <end position="308"/>
    </location>
</feature>
<evidence type="ECO:0000256" key="3">
    <source>
        <dbReference type="ARBA" id="ARBA00022741"/>
    </source>
</evidence>
<name>A0ABW8TI64_9CLOT</name>
<feature type="transmembrane region" description="Helical" evidence="7">
    <location>
        <begin position="23"/>
        <end position="48"/>
    </location>
</feature>
<keyword evidence="6 7" id="KW-0472">Membrane</keyword>
<keyword evidence="3" id="KW-0547">Nucleotide-binding</keyword>
<feature type="domain" description="ABC transporter" evidence="8">
    <location>
        <begin position="339"/>
        <end position="572"/>
    </location>
</feature>
<dbReference type="Gene3D" id="1.20.1560.10">
    <property type="entry name" value="ABC transporter type 1, transmembrane domain"/>
    <property type="match status" value="1"/>
</dbReference>
<evidence type="ECO:0000256" key="7">
    <source>
        <dbReference type="SAM" id="Phobius"/>
    </source>
</evidence>
<dbReference type="Gene3D" id="3.40.50.300">
    <property type="entry name" value="P-loop containing nucleotide triphosphate hydrolases"/>
    <property type="match status" value="1"/>
</dbReference>
<accession>A0ABW8TI64</accession>
<dbReference type="Proteomes" id="UP001623592">
    <property type="component" value="Unassembled WGS sequence"/>
</dbReference>
<keyword evidence="5 7" id="KW-1133">Transmembrane helix</keyword>
<dbReference type="PROSITE" id="PS00211">
    <property type="entry name" value="ABC_TRANSPORTER_1"/>
    <property type="match status" value="1"/>
</dbReference>
<reference evidence="10 11" key="1">
    <citation type="submission" date="2024-11" db="EMBL/GenBank/DDBJ databases">
        <authorList>
            <person name="Heng Y.C."/>
            <person name="Lim A.C.H."/>
            <person name="Lee J.K.Y."/>
            <person name="Kittelmann S."/>
        </authorList>
    </citation>
    <scope>NUCLEOTIDE SEQUENCE [LARGE SCALE GENOMIC DNA]</scope>
    <source>
        <strain evidence="10 11">WILCCON 0114</strain>
    </source>
</reference>
<dbReference type="InterPro" id="IPR011527">
    <property type="entry name" value="ABC1_TM_dom"/>
</dbReference>
<dbReference type="GO" id="GO:0005524">
    <property type="term" value="F:ATP binding"/>
    <property type="evidence" value="ECO:0007669"/>
    <property type="project" value="UniProtKB-KW"/>
</dbReference>
<dbReference type="Pfam" id="PF00005">
    <property type="entry name" value="ABC_tran"/>
    <property type="match status" value="1"/>
</dbReference>
<sequence length="581" mass="65167">MYRIIKRIINWTGDYKGRLYKGFIYSFFNAIFTALPIMAAASTFNLILDVQNGKRTFDVNWIWEIFVFLIIAVLLRFFTAYRKAVLQESIGYEMACKERINIGNILKRVPLGFFENNSSGDLVNAVTTDLSFVELYGMKMIDTVVNGYIIAFTMVFCLCFYSIPLAIISFLGIIFSALTLKALGNKSKKNAPLHLKAQEKMTGATIEYIHGIPIVKAFGKQGAAIKSIREAYKDSKKINIKIEKQYTPYNCIHLFILKAASVLIVILSSYLAMRGDLSISNMIMMTIFSFSIFGSVETVNDATHVLELIDNTMDKIESIKNTKFIDEDSRDVRLKAYDVKFHKVSFGYDEKTIIKNVSFNIPQNTTTAIVGPSGSGKTTIYSLMSKFYNPNSGKILIGGEDISNITCESLLSNISMVFQKVYLFHDTILNNIKFGNPKASYDEVVEAAKKACCHDFIMELPNGYDTVIGEGGSSLSGGQKQRLSIARAILKDAPIVILDEATASVDPENEYYIQQAINALTHGKTIIIIAHRLATIENADQILVLEQGNIVQRGTHKELIKEKGLYRRFIGIREKAESWNI</sequence>
<keyword evidence="2 7" id="KW-0812">Transmembrane</keyword>
<dbReference type="CDD" id="cd07346">
    <property type="entry name" value="ABC_6TM_exporters"/>
    <property type="match status" value="1"/>
</dbReference>
<dbReference type="SUPFAM" id="SSF90123">
    <property type="entry name" value="ABC transporter transmembrane region"/>
    <property type="match status" value="1"/>
</dbReference>
<dbReference type="RefSeq" id="WP_406788541.1">
    <property type="nucleotide sequence ID" value="NZ_JBJIAA010000013.1"/>
</dbReference>
<proteinExistence type="predicted"/>
<feature type="transmembrane region" description="Helical" evidence="7">
    <location>
        <begin position="252"/>
        <end position="272"/>
    </location>
</feature>
<dbReference type="PROSITE" id="PS50893">
    <property type="entry name" value="ABC_TRANSPORTER_2"/>
    <property type="match status" value="1"/>
</dbReference>
<feature type="transmembrane region" description="Helical" evidence="7">
    <location>
        <begin position="60"/>
        <end position="78"/>
    </location>
</feature>
<protein>
    <submittedName>
        <fullName evidence="10">ABC transporter ATP-binding protein</fullName>
    </submittedName>
</protein>
<evidence type="ECO:0000256" key="5">
    <source>
        <dbReference type="ARBA" id="ARBA00022989"/>
    </source>
</evidence>
<organism evidence="10 11">
    <name type="scientific">Clostridium neuense</name>
    <dbReference type="NCBI Taxonomy" id="1728934"/>
    <lineage>
        <taxon>Bacteria</taxon>
        <taxon>Bacillati</taxon>
        <taxon>Bacillota</taxon>
        <taxon>Clostridia</taxon>
        <taxon>Eubacteriales</taxon>
        <taxon>Clostridiaceae</taxon>
        <taxon>Clostridium</taxon>
    </lineage>
</organism>
<dbReference type="InterPro" id="IPR036640">
    <property type="entry name" value="ABC1_TM_sf"/>
</dbReference>
<dbReference type="PANTHER" id="PTHR24221">
    <property type="entry name" value="ATP-BINDING CASSETTE SUB-FAMILY B"/>
    <property type="match status" value="1"/>
</dbReference>
<dbReference type="InterPro" id="IPR003593">
    <property type="entry name" value="AAA+_ATPase"/>
</dbReference>
<comment type="caution">
    <text evidence="10">The sequence shown here is derived from an EMBL/GenBank/DDBJ whole genome shotgun (WGS) entry which is preliminary data.</text>
</comment>
<evidence type="ECO:0000313" key="10">
    <source>
        <dbReference type="EMBL" id="MFL0251891.1"/>
    </source>
</evidence>
<dbReference type="PROSITE" id="PS50929">
    <property type="entry name" value="ABC_TM1F"/>
    <property type="match status" value="1"/>
</dbReference>
<evidence type="ECO:0000256" key="2">
    <source>
        <dbReference type="ARBA" id="ARBA00022692"/>
    </source>
</evidence>
<dbReference type="SMART" id="SM00382">
    <property type="entry name" value="AAA"/>
    <property type="match status" value="1"/>
</dbReference>
<evidence type="ECO:0000256" key="6">
    <source>
        <dbReference type="ARBA" id="ARBA00023136"/>
    </source>
</evidence>
<evidence type="ECO:0000259" key="9">
    <source>
        <dbReference type="PROSITE" id="PS50929"/>
    </source>
</evidence>
<feature type="transmembrane region" description="Helical" evidence="7">
    <location>
        <begin position="148"/>
        <end position="178"/>
    </location>
</feature>
<dbReference type="SUPFAM" id="SSF52540">
    <property type="entry name" value="P-loop containing nucleoside triphosphate hydrolases"/>
    <property type="match status" value="1"/>
</dbReference>
<evidence type="ECO:0000256" key="4">
    <source>
        <dbReference type="ARBA" id="ARBA00022840"/>
    </source>
</evidence>
<evidence type="ECO:0000313" key="11">
    <source>
        <dbReference type="Proteomes" id="UP001623592"/>
    </source>
</evidence>
<dbReference type="PANTHER" id="PTHR24221:SF397">
    <property type="entry name" value="ABC TRANSPORTER, ATP-BINDING TRANSMEMBRANE PROTEIN"/>
    <property type="match status" value="1"/>
</dbReference>
<comment type="subcellular location">
    <subcellularLocation>
        <location evidence="1">Cell membrane</location>
        <topology evidence="1">Multi-pass membrane protein</topology>
    </subcellularLocation>
</comment>
<gene>
    <name evidence="10" type="ORF">ACJDT4_15845</name>
</gene>
<evidence type="ECO:0000259" key="8">
    <source>
        <dbReference type="PROSITE" id="PS50893"/>
    </source>
</evidence>
<dbReference type="InterPro" id="IPR027417">
    <property type="entry name" value="P-loop_NTPase"/>
</dbReference>
<keyword evidence="11" id="KW-1185">Reference proteome</keyword>
<dbReference type="EMBL" id="JBJIAA010000013">
    <property type="protein sequence ID" value="MFL0251891.1"/>
    <property type="molecule type" value="Genomic_DNA"/>
</dbReference>
<dbReference type="Pfam" id="PF00664">
    <property type="entry name" value="ABC_membrane"/>
    <property type="match status" value="1"/>
</dbReference>
<keyword evidence="4 10" id="KW-0067">ATP-binding</keyword>
<dbReference type="InterPro" id="IPR039421">
    <property type="entry name" value="Type_1_exporter"/>
</dbReference>
<dbReference type="InterPro" id="IPR003439">
    <property type="entry name" value="ABC_transporter-like_ATP-bd"/>
</dbReference>
<evidence type="ECO:0000256" key="1">
    <source>
        <dbReference type="ARBA" id="ARBA00004651"/>
    </source>
</evidence>
<dbReference type="InterPro" id="IPR017871">
    <property type="entry name" value="ABC_transporter-like_CS"/>
</dbReference>